<evidence type="ECO:0000256" key="6">
    <source>
        <dbReference type="ARBA" id="ARBA00022771"/>
    </source>
</evidence>
<dbReference type="GO" id="GO:0012505">
    <property type="term" value="C:endomembrane system"/>
    <property type="evidence" value="ECO:0007669"/>
    <property type="project" value="UniProtKB-SubCell"/>
</dbReference>
<accession>A0A8S1QL95</accession>
<dbReference type="Pfam" id="PF02225">
    <property type="entry name" value="PA"/>
    <property type="match status" value="1"/>
</dbReference>
<dbReference type="OrthoDB" id="10045365at2759"/>
<dbReference type="GO" id="GO:0008270">
    <property type="term" value="F:zinc ion binding"/>
    <property type="evidence" value="ECO:0007669"/>
    <property type="project" value="UniProtKB-KW"/>
</dbReference>
<keyword evidence="4 13" id="KW-0732">Signal</keyword>
<dbReference type="Proteomes" id="UP000692954">
    <property type="component" value="Unassembled WGS sequence"/>
</dbReference>
<dbReference type="FunFam" id="3.50.30.30:FF:000050">
    <property type="entry name" value="Uncharacterized protein"/>
    <property type="match status" value="1"/>
</dbReference>
<keyword evidence="10" id="KW-0325">Glycoprotein</keyword>
<dbReference type="GO" id="GO:0005737">
    <property type="term" value="C:cytoplasm"/>
    <property type="evidence" value="ECO:0007669"/>
    <property type="project" value="UniProtKB-ARBA"/>
</dbReference>
<dbReference type="PANTHER" id="PTHR22702">
    <property type="entry name" value="PROTEASE-ASSOCIATED DOMAIN-CONTAINING PROTEIN"/>
    <property type="match status" value="1"/>
</dbReference>
<evidence type="ECO:0000313" key="17">
    <source>
        <dbReference type="Proteomes" id="UP000692954"/>
    </source>
</evidence>
<proteinExistence type="predicted"/>
<keyword evidence="5" id="KW-0677">Repeat</keyword>
<evidence type="ECO:0000256" key="9">
    <source>
        <dbReference type="ARBA" id="ARBA00023136"/>
    </source>
</evidence>
<keyword evidence="3" id="KW-0479">Metal-binding</keyword>
<evidence type="ECO:0000256" key="1">
    <source>
        <dbReference type="ARBA" id="ARBA00004479"/>
    </source>
</evidence>
<dbReference type="PANTHER" id="PTHR22702:SF1">
    <property type="entry name" value="PROTEASE-ASSOCIATED DOMAIN-CONTAINING PROTEIN 1"/>
    <property type="match status" value="1"/>
</dbReference>
<evidence type="ECO:0000256" key="10">
    <source>
        <dbReference type="ARBA" id="ARBA00023180"/>
    </source>
</evidence>
<comment type="caution">
    <text evidence="16">The sequence shown here is derived from an EMBL/GenBank/DDBJ whole genome shotgun (WGS) entry which is preliminary data.</text>
</comment>
<keyword evidence="2 12" id="KW-0812">Transmembrane</keyword>
<dbReference type="GO" id="GO:0016020">
    <property type="term" value="C:membrane"/>
    <property type="evidence" value="ECO:0007669"/>
    <property type="project" value="UniProtKB-SubCell"/>
</dbReference>
<evidence type="ECO:0000256" key="12">
    <source>
        <dbReference type="SAM" id="Phobius"/>
    </source>
</evidence>
<evidence type="ECO:0008006" key="18">
    <source>
        <dbReference type="Google" id="ProtNLM"/>
    </source>
</evidence>
<evidence type="ECO:0000256" key="5">
    <source>
        <dbReference type="ARBA" id="ARBA00022737"/>
    </source>
</evidence>
<evidence type="ECO:0000256" key="3">
    <source>
        <dbReference type="ARBA" id="ARBA00022723"/>
    </source>
</evidence>
<keyword evidence="17" id="KW-1185">Reference proteome</keyword>
<dbReference type="InterPro" id="IPR003137">
    <property type="entry name" value="PA_domain"/>
</dbReference>
<dbReference type="CDD" id="cd02123">
    <property type="entry name" value="PA_C_RZF_like"/>
    <property type="match status" value="1"/>
</dbReference>
<evidence type="ECO:0000256" key="8">
    <source>
        <dbReference type="ARBA" id="ARBA00022989"/>
    </source>
</evidence>
<gene>
    <name evidence="16" type="ORF">PSON_ATCC_30995.1.T1100110</name>
</gene>
<evidence type="ECO:0000259" key="15">
    <source>
        <dbReference type="Pfam" id="PF25011"/>
    </source>
</evidence>
<dbReference type="EMBL" id="CAJJDN010000110">
    <property type="protein sequence ID" value="CAD8116226.1"/>
    <property type="molecule type" value="Genomic_DNA"/>
</dbReference>
<feature type="domain" description="PA" evidence="14">
    <location>
        <begin position="59"/>
        <end position="137"/>
    </location>
</feature>
<name>A0A8S1QL95_9CILI</name>
<dbReference type="AlphaFoldDB" id="A0A8S1QL95"/>
<evidence type="ECO:0000256" key="11">
    <source>
        <dbReference type="ARBA" id="ARBA00037847"/>
    </source>
</evidence>
<feature type="domain" description="Vacuolar sorting receptor thioredoxin-like" evidence="15">
    <location>
        <begin position="186"/>
        <end position="369"/>
    </location>
</feature>
<dbReference type="InterPro" id="IPR056858">
    <property type="entry name" value="VSR_TRX"/>
</dbReference>
<keyword evidence="7" id="KW-0862">Zinc</keyword>
<keyword evidence="8 12" id="KW-1133">Transmembrane helix</keyword>
<feature type="signal peptide" evidence="13">
    <location>
        <begin position="1"/>
        <end position="16"/>
    </location>
</feature>
<dbReference type="Pfam" id="PF25011">
    <property type="entry name" value="VSR_TRX"/>
    <property type="match status" value="1"/>
</dbReference>
<comment type="subcellular location">
    <subcellularLocation>
        <location evidence="11">Endomembrane system</location>
        <topology evidence="11">Single-pass membrane protein</topology>
    </subcellularLocation>
    <subcellularLocation>
        <location evidence="1">Membrane</location>
        <topology evidence="1">Single-pass type I membrane protein</topology>
    </subcellularLocation>
</comment>
<feature type="transmembrane region" description="Helical" evidence="12">
    <location>
        <begin position="398"/>
        <end position="421"/>
    </location>
</feature>
<dbReference type="InterPro" id="IPR044744">
    <property type="entry name" value="ZNRF4/RNF13/RNF167_PA"/>
</dbReference>
<organism evidence="16 17">
    <name type="scientific">Paramecium sonneborni</name>
    <dbReference type="NCBI Taxonomy" id="65129"/>
    <lineage>
        <taxon>Eukaryota</taxon>
        <taxon>Sar</taxon>
        <taxon>Alveolata</taxon>
        <taxon>Ciliophora</taxon>
        <taxon>Intramacronucleata</taxon>
        <taxon>Oligohymenophorea</taxon>
        <taxon>Peniculida</taxon>
        <taxon>Parameciidae</taxon>
        <taxon>Paramecium</taxon>
    </lineage>
</organism>
<evidence type="ECO:0000256" key="2">
    <source>
        <dbReference type="ARBA" id="ARBA00022692"/>
    </source>
</evidence>
<sequence length="459" mass="52588">MQFILLIFCIVALVDCKLKVLRPSQLVDRLGSKVNIALANFGEIPFGHRYMGNVDMAYPNDGCDSLMPTNGSQFIMIERGNCTFVTKVRNAQNAGYTLAIIGNNYDYPLESDFVMADDGHGYAINIPSIFITSQDFNVIKEFVLKYQVSNSLEEQVFVLVKFDVKKRDDVDVILHLEVSNRDSYRVIDEFQEYYDLLKNEKVNYTLLYSIFNSNNTQSDYSIDESNCICQRRYCAMDPDGEGIGTGRNIIEEAIRQTCIFKHFPLQYFQYMNKFNFECSKAQAYSTCGSKIITNLGIQDDEIVKCRDESFKDPFNHKTATNLNNSYNAILEHQLLLQEKSGAIGLPSVVVNSVVYKGQLTGKGIFGEICNSFNLPPSVCREEVENYYKFEINGDGDNYLFLIIFIVSILIAIFMLVLYFLFKKFVQKDSVQVTQVQVNEMISQYIKFYEGKEQKKQNSF</sequence>
<keyword evidence="6" id="KW-0863">Zinc-finger</keyword>
<evidence type="ECO:0000256" key="13">
    <source>
        <dbReference type="SAM" id="SignalP"/>
    </source>
</evidence>
<evidence type="ECO:0000256" key="7">
    <source>
        <dbReference type="ARBA" id="ARBA00022833"/>
    </source>
</evidence>
<protein>
    <recommendedName>
        <fullName evidence="18">PA domain-containing protein</fullName>
    </recommendedName>
</protein>
<evidence type="ECO:0000259" key="14">
    <source>
        <dbReference type="Pfam" id="PF02225"/>
    </source>
</evidence>
<feature type="chain" id="PRO_5035836535" description="PA domain-containing protein" evidence="13">
    <location>
        <begin position="17"/>
        <end position="459"/>
    </location>
</feature>
<evidence type="ECO:0000256" key="4">
    <source>
        <dbReference type="ARBA" id="ARBA00022729"/>
    </source>
</evidence>
<keyword evidence="9 12" id="KW-0472">Membrane</keyword>
<evidence type="ECO:0000313" key="16">
    <source>
        <dbReference type="EMBL" id="CAD8116226.1"/>
    </source>
</evidence>
<reference evidence="16" key="1">
    <citation type="submission" date="2021-01" db="EMBL/GenBank/DDBJ databases">
        <authorList>
            <consortium name="Genoscope - CEA"/>
            <person name="William W."/>
        </authorList>
    </citation>
    <scope>NUCLEOTIDE SEQUENCE</scope>
</reference>